<sequence length="171" mass="20185">MFSVNDYVVFGNHGICVIKAIGPLDLGIAERGRLYYTLEPLYTQKNTIYTPVDSEKNSLRRAITREEALELIDRIPQVETVWVPDEKRREERYREIMRQNDCMGWMQIIKTLYLKKQKRLAEGRKNTARDELYLKLAEDFLYGEFAAALDVEKDEVEDLIGRRVREMEMCL</sequence>
<reference evidence="1" key="1">
    <citation type="submission" date="2022-01" db="EMBL/GenBank/DDBJ databases">
        <title>Novel bile acid biosynthetic pathways are enriched in the microbiome of centenarians.</title>
        <authorList>
            <person name="Sato Y."/>
            <person name="Atarashi K."/>
            <person name="Plichta R.D."/>
            <person name="Arai Y."/>
            <person name="Sasajima S."/>
            <person name="Kearney M.S."/>
            <person name="Suda W."/>
            <person name="Takeshita K."/>
            <person name="Sasaki T."/>
            <person name="Okamoto S."/>
            <person name="Skelly N.A."/>
            <person name="Okamura Y."/>
            <person name="Vlamakis H."/>
            <person name="Li Y."/>
            <person name="Tanoue T."/>
            <person name="Takei H."/>
            <person name="Nittono H."/>
            <person name="Narushima S."/>
            <person name="Irie J."/>
            <person name="Itoh H."/>
            <person name="Moriya K."/>
            <person name="Sugiura Y."/>
            <person name="Suematsu M."/>
            <person name="Moritoki N."/>
            <person name="Shibata S."/>
            <person name="Littman R.D."/>
            <person name="Fischbach A.M."/>
            <person name="Uwamino Y."/>
            <person name="Inoue T."/>
            <person name="Honda A."/>
            <person name="Hattori M."/>
            <person name="Murai T."/>
            <person name="Xavier J.R."/>
            <person name="Hirose N."/>
            <person name="Honda K."/>
        </authorList>
    </citation>
    <scope>NUCLEOTIDE SEQUENCE</scope>
    <source>
        <strain evidence="1">CE91-St55</strain>
    </source>
</reference>
<dbReference type="AlphaFoldDB" id="A0A413LTB6"/>
<dbReference type="RefSeq" id="WP_118041063.1">
    <property type="nucleotide sequence ID" value="NZ_BQNJ01000002.1"/>
</dbReference>
<accession>A0A413LTB6</accession>
<organism evidence="1 2">
    <name type="scientific">Hungatella hathewayi</name>
    <dbReference type="NCBI Taxonomy" id="154046"/>
    <lineage>
        <taxon>Bacteria</taxon>
        <taxon>Bacillati</taxon>
        <taxon>Bacillota</taxon>
        <taxon>Clostridia</taxon>
        <taxon>Lachnospirales</taxon>
        <taxon>Lachnospiraceae</taxon>
        <taxon>Hungatella</taxon>
    </lineage>
</organism>
<protein>
    <submittedName>
        <fullName evidence="1">Uncharacterized protein</fullName>
    </submittedName>
</protein>
<dbReference type="SUPFAM" id="SSF141259">
    <property type="entry name" value="CarD-like"/>
    <property type="match status" value="1"/>
</dbReference>
<proteinExistence type="predicted"/>
<evidence type="ECO:0000313" key="1">
    <source>
        <dbReference type="EMBL" id="GKH02334.1"/>
    </source>
</evidence>
<gene>
    <name evidence="1" type="ORF">CE91St55_43150</name>
</gene>
<name>A0A413LTB6_9FIRM</name>
<dbReference type="InterPro" id="IPR003711">
    <property type="entry name" value="CarD-like/TRCF_RID"/>
</dbReference>
<comment type="caution">
    <text evidence="1">The sequence shown here is derived from an EMBL/GenBank/DDBJ whole genome shotgun (WGS) entry which is preliminary data.</text>
</comment>
<dbReference type="EMBL" id="BQNJ01000002">
    <property type="protein sequence ID" value="GKH02334.1"/>
    <property type="molecule type" value="Genomic_DNA"/>
</dbReference>
<dbReference type="InterPro" id="IPR036101">
    <property type="entry name" value="CarD-like/TRCF_RID_sf"/>
</dbReference>
<dbReference type="Gene3D" id="2.40.10.170">
    <property type="match status" value="1"/>
</dbReference>
<dbReference type="SMART" id="SM01058">
    <property type="entry name" value="CarD_TRCF"/>
    <property type="match status" value="1"/>
</dbReference>
<dbReference type="Pfam" id="PF02559">
    <property type="entry name" value="CarD_TRCF_RID"/>
    <property type="match status" value="1"/>
</dbReference>
<dbReference type="GeneID" id="93148507"/>
<dbReference type="InterPro" id="IPR042215">
    <property type="entry name" value="CarD-like_C"/>
</dbReference>
<dbReference type="Gene3D" id="1.20.58.1290">
    <property type="entry name" value="CarD-like, C-terminal domain"/>
    <property type="match status" value="1"/>
</dbReference>
<evidence type="ECO:0000313" key="2">
    <source>
        <dbReference type="Proteomes" id="UP001055091"/>
    </source>
</evidence>
<dbReference type="Proteomes" id="UP001055091">
    <property type="component" value="Unassembled WGS sequence"/>
</dbReference>